<dbReference type="InterPro" id="IPR016181">
    <property type="entry name" value="Acyl_CoA_acyltransferase"/>
</dbReference>
<evidence type="ECO:0000313" key="3">
    <source>
        <dbReference type="Proteomes" id="UP000219072"/>
    </source>
</evidence>
<dbReference type="AlphaFoldDB" id="A0A286E689"/>
<accession>A0A286E689</accession>
<dbReference type="Gene3D" id="3.40.630.30">
    <property type="match status" value="1"/>
</dbReference>
<proteinExistence type="predicted"/>
<evidence type="ECO:0000259" key="1">
    <source>
        <dbReference type="PROSITE" id="PS51729"/>
    </source>
</evidence>
<dbReference type="InterPro" id="IPR031165">
    <property type="entry name" value="GNAT_YJDJ"/>
</dbReference>
<dbReference type="SUPFAM" id="SSF55729">
    <property type="entry name" value="Acyl-CoA N-acyltransferases (Nat)"/>
    <property type="match status" value="1"/>
</dbReference>
<gene>
    <name evidence="2" type="ORF">SAMN06297387_12568</name>
</gene>
<dbReference type="RefSeq" id="WP_097233707.1">
    <property type="nucleotide sequence ID" value="NZ_OCNE01000025.1"/>
</dbReference>
<protein>
    <recommendedName>
        <fullName evidence="1">N-acetyltransferase domain-containing protein</fullName>
    </recommendedName>
</protein>
<evidence type="ECO:0000313" key="2">
    <source>
        <dbReference type="EMBL" id="SOD66406.1"/>
    </source>
</evidence>
<keyword evidence="3" id="KW-1185">Reference proteome</keyword>
<dbReference type="Proteomes" id="UP000219072">
    <property type="component" value="Unassembled WGS sequence"/>
</dbReference>
<feature type="domain" description="N-acetyltransferase" evidence="1">
    <location>
        <begin position="18"/>
        <end position="117"/>
    </location>
</feature>
<dbReference type="OrthoDB" id="5405911at2"/>
<dbReference type="EMBL" id="OCNE01000025">
    <property type="protein sequence ID" value="SOD66406.1"/>
    <property type="molecule type" value="Genomic_DNA"/>
</dbReference>
<dbReference type="PROSITE" id="PS51729">
    <property type="entry name" value="GNAT_YJDJ"/>
    <property type="match status" value="1"/>
</dbReference>
<organism evidence="2 3">
    <name type="scientific">Streptomyces zhaozhouensis</name>
    <dbReference type="NCBI Taxonomy" id="1300267"/>
    <lineage>
        <taxon>Bacteria</taxon>
        <taxon>Bacillati</taxon>
        <taxon>Actinomycetota</taxon>
        <taxon>Actinomycetes</taxon>
        <taxon>Kitasatosporales</taxon>
        <taxon>Streptomycetaceae</taxon>
        <taxon>Streptomyces</taxon>
    </lineage>
</organism>
<name>A0A286E689_9ACTN</name>
<dbReference type="Pfam" id="PF14542">
    <property type="entry name" value="Acetyltransf_CG"/>
    <property type="match status" value="1"/>
</dbReference>
<sequence>MTQGLTDNSGAPVTVELDLDGPVSAYTVRLGDGPPVGRAEFVDFPDTDADDDADAAPERIFFHTETDEEFAGRGLAGLLVREALRDSTERHLTVVPVCPVFIRHLRKHGDEFTASGGVFRRATREDVARVTRATRP</sequence>
<reference evidence="2 3" key="1">
    <citation type="submission" date="2017-09" db="EMBL/GenBank/DDBJ databases">
        <authorList>
            <person name="Ehlers B."/>
            <person name="Leendertz F.H."/>
        </authorList>
    </citation>
    <scope>NUCLEOTIDE SEQUENCE [LARGE SCALE GENOMIC DNA]</scope>
    <source>
        <strain evidence="2 3">CGMCC 4.7095</strain>
    </source>
</reference>